<dbReference type="Proteomes" id="UP000005237">
    <property type="component" value="Unassembled WGS sequence"/>
</dbReference>
<reference evidence="2" key="1">
    <citation type="submission" date="2010-08" db="EMBL/GenBank/DDBJ databases">
        <authorList>
            <consortium name="Caenorhabditis japonica Sequencing Consortium"/>
            <person name="Wilson R.K."/>
        </authorList>
    </citation>
    <scope>NUCLEOTIDE SEQUENCE [LARGE SCALE GENOMIC DNA]</scope>
    <source>
        <strain evidence="2">DF5081</strain>
    </source>
</reference>
<evidence type="ECO:0000313" key="1">
    <source>
        <dbReference type="EnsemblMetazoa" id="CJA34622.1"/>
    </source>
</evidence>
<reference evidence="1" key="2">
    <citation type="submission" date="2022-06" db="UniProtKB">
        <authorList>
            <consortium name="EnsemblMetazoa"/>
        </authorList>
    </citation>
    <scope>IDENTIFICATION</scope>
    <source>
        <strain evidence="1">DF5081</strain>
    </source>
</reference>
<organism evidence="1 2">
    <name type="scientific">Caenorhabditis japonica</name>
    <dbReference type="NCBI Taxonomy" id="281687"/>
    <lineage>
        <taxon>Eukaryota</taxon>
        <taxon>Metazoa</taxon>
        <taxon>Ecdysozoa</taxon>
        <taxon>Nematoda</taxon>
        <taxon>Chromadorea</taxon>
        <taxon>Rhabditida</taxon>
        <taxon>Rhabditina</taxon>
        <taxon>Rhabditomorpha</taxon>
        <taxon>Rhabditoidea</taxon>
        <taxon>Rhabditidae</taxon>
        <taxon>Peloderinae</taxon>
        <taxon>Caenorhabditis</taxon>
    </lineage>
</organism>
<evidence type="ECO:0000313" key="2">
    <source>
        <dbReference type="Proteomes" id="UP000005237"/>
    </source>
</evidence>
<keyword evidence="2" id="KW-1185">Reference proteome</keyword>
<dbReference type="EnsemblMetazoa" id="CJA34622.1">
    <property type="protein sequence ID" value="CJA34622.1"/>
    <property type="gene ID" value="WBGene00210469"/>
</dbReference>
<dbReference type="AlphaFoldDB" id="A0A8R1EIY0"/>
<proteinExistence type="predicted"/>
<sequence length="46" mass="5135">MTADANRSESLLCMDKAREAIKAGDTDKARRMLLKAKKLDPTQNVE</sequence>
<accession>A0A8R1EIY0</accession>
<protein>
    <submittedName>
        <fullName evidence="1">Uncharacterized protein</fullName>
    </submittedName>
</protein>
<name>A0A8R1EIY0_CAEJA</name>